<gene>
    <name evidence="2" type="ORF">OB69_17755</name>
</gene>
<name>A0A0L8AG83_9BACT</name>
<dbReference type="Proteomes" id="UP000036908">
    <property type="component" value="Unassembled WGS sequence"/>
</dbReference>
<dbReference type="InterPro" id="IPR013216">
    <property type="entry name" value="Methyltransf_11"/>
</dbReference>
<organism evidence="2 3">
    <name type="scientific">Roseivirga seohaensis subsp. aquiponti</name>
    <dbReference type="NCBI Taxonomy" id="1566026"/>
    <lineage>
        <taxon>Bacteria</taxon>
        <taxon>Pseudomonadati</taxon>
        <taxon>Bacteroidota</taxon>
        <taxon>Cytophagia</taxon>
        <taxon>Cytophagales</taxon>
        <taxon>Roseivirgaceae</taxon>
        <taxon>Roseivirga</taxon>
    </lineage>
</organism>
<feature type="domain" description="Methyltransferase type 11" evidence="1">
    <location>
        <begin position="140"/>
        <end position="218"/>
    </location>
</feature>
<dbReference type="InterPro" id="IPR029063">
    <property type="entry name" value="SAM-dependent_MTases_sf"/>
</dbReference>
<sequence>MTEKELISLNTQIKHGDLFFYPGAPVNIEVKAALVTSHLTHIYPIIDNISYLQRRTAIVSKNRTANHLKRVPQEEIDQFYRDYGFGEGNAIEKPTKELKSNPISQEKVTQLARLLPKGGEYFMSVVTHDVDSIHNLTYGRSFKYYFHMDFSLSRLMAIKDELPGETILVLGDVDHLPFDNNSVDALFSFDYINNYDKEVQEMAYEELKRCLKPDGVSIMLYDNSKPMHASNQLKSDQRSKRALGVIAPWKKIKLPNIFFYPIHKEGDAPQSMGFFSQSIAW</sequence>
<evidence type="ECO:0000313" key="2">
    <source>
        <dbReference type="EMBL" id="KOF01398.1"/>
    </source>
</evidence>
<evidence type="ECO:0000259" key="1">
    <source>
        <dbReference type="Pfam" id="PF08241"/>
    </source>
</evidence>
<dbReference type="PATRIC" id="fig|1566026.4.peg.2193"/>
<proteinExistence type="predicted"/>
<dbReference type="GO" id="GO:0008757">
    <property type="term" value="F:S-adenosylmethionine-dependent methyltransferase activity"/>
    <property type="evidence" value="ECO:0007669"/>
    <property type="project" value="InterPro"/>
</dbReference>
<keyword evidence="3" id="KW-1185">Reference proteome</keyword>
<evidence type="ECO:0000313" key="3">
    <source>
        <dbReference type="Proteomes" id="UP000036908"/>
    </source>
</evidence>
<dbReference type="Gene3D" id="3.40.50.150">
    <property type="entry name" value="Vaccinia Virus protein VP39"/>
    <property type="match status" value="1"/>
</dbReference>
<dbReference type="Pfam" id="PF08241">
    <property type="entry name" value="Methyltransf_11"/>
    <property type="match status" value="1"/>
</dbReference>
<protein>
    <recommendedName>
        <fullName evidence="1">Methyltransferase type 11 domain-containing protein</fullName>
    </recommendedName>
</protein>
<comment type="caution">
    <text evidence="2">The sequence shown here is derived from an EMBL/GenBank/DDBJ whole genome shotgun (WGS) entry which is preliminary data.</text>
</comment>
<dbReference type="AlphaFoldDB" id="A0A0L8AG83"/>
<reference evidence="3" key="1">
    <citation type="submission" date="2014-11" db="EMBL/GenBank/DDBJ databases">
        <title>Genome sequencing of Roseivirga sp. D-25.</title>
        <authorList>
            <person name="Selvaratnam C."/>
            <person name="Thevarajoo S."/>
            <person name="Goh K.M."/>
            <person name="Eee R."/>
            <person name="Chan K.-G."/>
            <person name="Chong C.S."/>
        </authorList>
    </citation>
    <scope>NUCLEOTIDE SEQUENCE [LARGE SCALE GENOMIC DNA]</scope>
    <source>
        <strain evidence="3">D-25</strain>
    </source>
</reference>
<dbReference type="SUPFAM" id="SSF53335">
    <property type="entry name" value="S-adenosyl-L-methionine-dependent methyltransferases"/>
    <property type="match status" value="1"/>
</dbReference>
<dbReference type="EMBL" id="JSVA01000033">
    <property type="protein sequence ID" value="KOF01398.1"/>
    <property type="molecule type" value="Genomic_DNA"/>
</dbReference>
<accession>A0A0L8AG83</accession>